<dbReference type="InterPro" id="IPR038726">
    <property type="entry name" value="PDDEXK_AddAB-type"/>
</dbReference>
<dbReference type="PROSITE" id="PS51217">
    <property type="entry name" value="UVRD_HELICASE_CTER"/>
    <property type="match status" value="1"/>
</dbReference>
<evidence type="ECO:0000256" key="11">
    <source>
        <dbReference type="ARBA" id="ARBA00034617"/>
    </source>
</evidence>
<accession>A0ABV0BHR0</accession>
<sequence length="1165" mass="128833">MSDLVIPHHTIASQHRAADPRASAWVSANAGAGKTKVLTDRVLRLLLAGSLPGRILCLTFTKAAAANMSIKIFERLGQWVAMDDKTLAAQLEELEGRKPSRADLRNARRLFARAIETPGGLKIETLHAFCERLLHLVPFEANVPARFNVLDENLAAELTERMVSSTLSDIIGGLAPQLTEAWTIVSELASGDGLRTVLQAAMRDRTLASEDGLLKMEQNLAVALKVDSLKTAQDLRQSILNTGIPRDRLSEIASTLLASSKATDRDRASDIQTFLTSLDNTAQAFESYHAIFFTLAGTPRSDRAFVTQSIDEYTRQELFDERDRLAGLSDNLKATEAFERTVALYRLAHHIRHRIEVEKTRCGALDFDDLVHKTLDVLSRSDAAWVLYKLDRGIDHVLVDEAQDTNPEQWQILRLITEDFTSGIGIEKQRDRTLFAVGDPKQSIYGFQGAAPHEFEASRVHWSRHVADAGMRFEDVRLTLSFRSVRAVLSAVDATFAVGENFKGLSFEAGASGTIHESARPHAPGQVILWPVEEPQEAEEPEAWVIPLDQPEETSPPVIIARRIARTVERWIERGDEDGRIWNAGDILVLVRKRGAAFEAVIRALKERGIPVAGQDRIDIGAHIAVQDLIAAGRAALLPEDDLTLATALKSPLVGLTEEELFRLAADRQELESLAAAINRHAENGDKAAVEAQINLAAWREVARDFGPFGFFATLLGHMEGRARLVARLGMEAGDAIDAFLTFAKNAESSETPSLLTFLNRFETASHSIKRDFESNRNEVRVMTVHGAKGLEAPVTILIDGGDVLGRDPALIPVSFKNTNVPVWTTKKMDCEITGIARSNLRSKGIEEHNRLLYVAMTRAKDKLLVAPFKTSSRNTIQPEAWSEMIRTGLERVPQNIKTQQEDFGTVTIWYEGDSRTQLPLQPPSVKEEALEPPYWLKTPVQPEPEPLPPLRPSNVLGAAEPPVIYPDPRKSSGSKTSGNRLKGAKARLKGTLTHALLERLPNIPEADRLTRATNYIAQQVPSWPETERSKLINDVLILLGTDELKPLFGATARAEVPITGTLLTSAGPLPVSGQVDRFVVLENQVLIADFKSSFRPPEHSQPVPQEYVAQLALYADLLTELYPQHTIKTFVIWTNGPVVREVSHDECAKALHDIKNSNTFDFSF</sequence>
<keyword evidence="20" id="KW-1185">Reference proteome</keyword>
<dbReference type="GO" id="GO:0004386">
    <property type="term" value="F:helicase activity"/>
    <property type="evidence" value="ECO:0007669"/>
    <property type="project" value="UniProtKB-KW"/>
</dbReference>
<reference evidence="19 20" key="1">
    <citation type="submission" date="2024-04" db="EMBL/GenBank/DDBJ databases">
        <title>A novel species isolated from cricket.</title>
        <authorList>
            <person name="Wang H.-C."/>
        </authorList>
    </citation>
    <scope>NUCLEOTIDE SEQUENCE [LARGE SCALE GENOMIC DNA]</scope>
    <source>
        <strain evidence="19 20">WL0021</strain>
    </source>
</reference>
<keyword evidence="7 15" id="KW-0067">ATP-binding</keyword>
<dbReference type="Gene3D" id="3.40.50.300">
    <property type="entry name" value="P-loop containing nucleotide triphosphate hydrolases"/>
    <property type="match status" value="4"/>
</dbReference>
<evidence type="ECO:0000256" key="8">
    <source>
        <dbReference type="ARBA" id="ARBA00023125"/>
    </source>
</evidence>
<dbReference type="SUPFAM" id="SSF52980">
    <property type="entry name" value="Restriction endonuclease-like"/>
    <property type="match status" value="1"/>
</dbReference>
<evidence type="ECO:0000256" key="4">
    <source>
        <dbReference type="ARBA" id="ARBA00022801"/>
    </source>
</evidence>
<dbReference type="InterPro" id="IPR014017">
    <property type="entry name" value="DNA_helicase_UvrD-like_C"/>
</dbReference>
<dbReference type="SUPFAM" id="SSF52540">
    <property type="entry name" value="P-loop containing nucleoside triphosphate hydrolases"/>
    <property type="match status" value="1"/>
</dbReference>
<protein>
    <recommendedName>
        <fullName evidence="12">DNA 3'-5' helicase</fullName>
        <ecNumber evidence="12">5.6.2.4</ecNumber>
    </recommendedName>
    <alternativeName>
        <fullName evidence="13">DNA 3'-5' helicase II</fullName>
    </alternativeName>
</protein>
<dbReference type="NCBIfam" id="TIGR02784">
    <property type="entry name" value="addA_alphas"/>
    <property type="match status" value="1"/>
</dbReference>
<evidence type="ECO:0000313" key="19">
    <source>
        <dbReference type="EMBL" id="MEN3929806.1"/>
    </source>
</evidence>
<evidence type="ECO:0000256" key="14">
    <source>
        <dbReference type="ARBA" id="ARBA00048988"/>
    </source>
</evidence>
<keyword evidence="9" id="KW-0234">DNA repair</keyword>
<keyword evidence="5 15" id="KW-0347">Helicase</keyword>
<evidence type="ECO:0000256" key="6">
    <source>
        <dbReference type="ARBA" id="ARBA00022839"/>
    </source>
</evidence>
<dbReference type="PANTHER" id="PTHR11070:SF2">
    <property type="entry name" value="ATP-DEPENDENT DNA HELICASE SRS2"/>
    <property type="match status" value="1"/>
</dbReference>
<dbReference type="Pfam" id="PF12705">
    <property type="entry name" value="PDDEXK_1"/>
    <property type="match status" value="1"/>
</dbReference>
<dbReference type="Gene3D" id="3.90.320.10">
    <property type="match status" value="1"/>
</dbReference>
<evidence type="ECO:0000256" key="3">
    <source>
        <dbReference type="ARBA" id="ARBA00022763"/>
    </source>
</evidence>
<keyword evidence="1" id="KW-0540">Nuclease</keyword>
<keyword evidence="10" id="KW-0413">Isomerase</keyword>
<name>A0ABV0BHR0_9HYPH</name>
<dbReference type="InterPro" id="IPR014151">
    <property type="entry name" value="DNA_helicase_AddA"/>
</dbReference>
<dbReference type="InterPro" id="IPR000212">
    <property type="entry name" value="DNA_helicase_UvrD/REP"/>
</dbReference>
<keyword evidence="8" id="KW-0238">DNA-binding</keyword>
<evidence type="ECO:0000256" key="16">
    <source>
        <dbReference type="SAM" id="MobiDB-lite"/>
    </source>
</evidence>
<evidence type="ECO:0000256" key="5">
    <source>
        <dbReference type="ARBA" id="ARBA00022806"/>
    </source>
</evidence>
<dbReference type="InterPro" id="IPR011604">
    <property type="entry name" value="PDDEXK-like_dom_sf"/>
</dbReference>
<evidence type="ECO:0000256" key="12">
    <source>
        <dbReference type="ARBA" id="ARBA00034808"/>
    </source>
</evidence>
<keyword evidence="4 15" id="KW-0378">Hydrolase</keyword>
<evidence type="ECO:0000256" key="15">
    <source>
        <dbReference type="PROSITE-ProRule" id="PRU00560"/>
    </source>
</evidence>
<evidence type="ECO:0000256" key="7">
    <source>
        <dbReference type="ARBA" id="ARBA00022840"/>
    </source>
</evidence>
<evidence type="ECO:0000313" key="20">
    <source>
        <dbReference type="Proteomes" id="UP001418637"/>
    </source>
</evidence>
<keyword evidence="6" id="KW-0269">Exonuclease</keyword>
<evidence type="ECO:0000256" key="2">
    <source>
        <dbReference type="ARBA" id="ARBA00022741"/>
    </source>
</evidence>
<dbReference type="InterPro" id="IPR011335">
    <property type="entry name" value="Restrct_endonuc-II-like"/>
</dbReference>
<evidence type="ECO:0000259" key="18">
    <source>
        <dbReference type="PROSITE" id="PS51217"/>
    </source>
</evidence>
<keyword evidence="3" id="KW-0227">DNA damage</keyword>
<evidence type="ECO:0000256" key="10">
    <source>
        <dbReference type="ARBA" id="ARBA00023235"/>
    </source>
</evidence>
<dbReference type="Proteomes" id="UP001418637">
    <property type="component" value="Unassembled WGS sequence"/>
</dbReference>
<evidence type="ECO:0000256" key="13">
    <source>
        <dbReference type="ARBA" id="ARBA00034923"/>
    </source>
</evidence>
<comment type="caution">
    <text evidence="19">The sequence shown here is derived from an EMBL/GenBank/DDBJ whole genome shotgun (WGS) entry which is preliminary data.</text>
</comment>
<dbReference type="PANTHER" id="PTHR11070">
    <property type="entry name" value="UVRD / RECB / PCRA DNA HELICASE FAMILY MEMBER"/>
    <property type="match status" value="1"/>
</dbReference>
<dbReference type="Pfam" id="PF00580">
    <property type="entry name" value="UvrD-helicase"/>
    <property type="match status" value="1"/>
</dbReference>
<feature type="region of interest" description="Disordered" evidence="16">
    <location>
        <begin position="937"/>
        <end position="982"/>
    </location>
</feature>
<proteinExistence type="predicted"/>
<dbReference type="InterPro" id="IPR014016">
    <property type="entry name" value="UvrD-like_ATP-bd"/>
</dbReference>
<organism evidence="19 20">
    <name type="scientific">Hohaiivirga grylli</name>
    <dbReference type="NCBI Taxonomy" id="3133970"/>
    <lineage>
        <taxon>Bacteria</taxon>
        <taxon>Pseudomonadati</taxon>
        <taxon>Pseudomonadota</taxon>
        <taxon>Alphaproteobacteria</taxon>
        <taxon>Hyphomicrobiales</taxon>
        <taxon>Methylobacteriaceae</taxon>
        <taxon>Hohaiivirga</taxon>
    </lineage>
</organism>
<dbReference type="Pfam" id="PF13361">
    <property type="entry name" value="UvrD_C"/>
    <property type="match status" value="1"/>
</dbReference>
<evidence type="ECO:0000256" key="1">
    <source>
        <dbReference type="ARBA" id="ARBA00022722"/>
    </source>
</evidence>
<evidence type="ECO:0000256" key="9">
    <source>
        <dbReference type="ARBA" id="ARBA00023204"/>
    </source>
</evidence>
<feature type="domain" description="UvrD-like helicase ATP-binding" evidence="17">
    <location>
        <begin position="7"/>
        <end position="485"/>
    </location>
</feature>
<dbReference type="InterPro" id="IPR027417">
    <property type="entry name" value="P-loop_NTPase"/>
</dbReference>
<gene>
    <name evidence="19" type="primary">addA</name>
    <name evidence="19" type="ORF">WJT86_01865</name>
</gene>
<dbReference type="PROSITE" id="PS51198">
    <property type="entry name" value="UVRD_HELICASE_ATP_BIND"/>
    <property type="match status" value="1"/>
</dbReference>
<comment type="catalytic activity">
    <reaction evidence="11">
        <text>Couples ATP hydrolysis with the unwinding of duplex DNA by translocating in the 3'-5' direction.</text>
        <dbReference type="EC" id="5.6.2.4"/>
    </reaction>
</comment>
<dbReference type="EMBL" id="JBBYXI010000001">
    <property type="protein sequence ID" value="MEN3929806.1"/>
    <property type="molecule type" value="Genomic_DNA"/>
</dbReference>
<keyword evidence="2 15" id="KW-0547">Nucleotide-binding</keyword>
<feature type="domain" description="UvrD-like helicase C-terminal" evidence="18">
    <location>
        <begin position="513"/>
        <end position="790"/>
    </location>
</feature>
<evidence type="ECO:0000259" key="17">
    <source>
        <dbReference type="PROSITE" id="PS51198"/>
    </source>
</evidence>
<dbReference type="RefSeq" id="WP_346335790.1">
    <property type="nucleotide sequence ID" value="NZ_JBBYXI010000001.1"/>
</dbReference>
<comment type="catalytic activity">
    <reaction evidence="14">
        <text>ATP + H2O = ADP + phosphate + H(+)</text>
        <dbReference type="Rhea" id="RHEA:13065"/>
        <dbReference type="ChEBI" id="CHEBI:15377"/>
        <dbReference type="ChEBI" id="CHEBI:15378"/>
        <dbReference type="ChEBI" id="CHEBI:30616"/>
        <dbReference type="ChEBI" id="CHEBI:43474"/>
        <dbReference type="ChEBI" id="CHEBI:456216"/>
        <dbReference type="EC" id="5.6.2.4"/>
    </reaction>
</comment>
<dbReference type="EC" id="5.6.2.4" evidence="12"/>
<feature type="compositionally biased region" description="Pro residues" evidence="16">
    <location>
        <begin position="942"/>
        <end position="952"/>
    </location>
</feature>
<dbReference type="Gene3D" id="1.10.486.10">
    <property type="entry name" value="PCRA, domain 4"/>
    <property type="match status" value="1"/>
</dbReference>
<feature type="binding site" evidence="15">
    <location>
        <begin position="28"/>
        <end position="35"/>
    </location>
    <ligand>
        <name>ATP</name>
        <dbReference type="ChEBI" id="CHEBI:30616"/>
    </ligand>
</feature>